<feature type="region of interest" description="Disordered" evidence="1">
    <location>
        <begin position="99"/>
        <end position="156"/>
    </location>
</feature>
<evidence type="ECO:0000256" key="1">
    <source>
        <dbReference type="SAM" id="MobiDB-lite"/>
    </source>
</evidence>
<accession>A0A150GH00</accession>
<feature type="compositionally biased region" description="Acidic residues" evidence="1">
    <location>
        <begin position="109"/>
        <end position="118"/>
    </location>
</feature>
<reference evidence="3" key="1">
    <citation type="journal article" date="2016" name="Nat. Commun.">
        <title>The Gonium pectorale genome demonstrates co-option of cell cycle regulation during the evolution of multicellularity.</title>
        <authorList>
            <person name="Hanschen E.R."/>
            <person name="Marriage T.N."/>
            <person name="Ferris P.J."/>
            <person name="Hamaji T."/>
            <person name="Toyoda A."/>
            <person name="Fujiyama A."/>
            <person name="Neme R."/>
            <person name="Noguchi H."/>
            <person name="Minakuchi Y."/>
            <person name="Suzuki M."/>
            <person name="Kawai-Toyooka H."/>
            <person name="Smith D.R."/>
            <person name="Sparks H."/>
            <person name="Anderson J."/>
            <person name="Bakaric R."/>
            <person name="Luria V."/>
            <person name="Karger A."/>
            <person name="Kirschner M.W."/>
            <person name="Durand P.M."/>
            <person name="Michod R.E."/>
            <person name="Nozaki H."/>
            <person name="Olson B.J."/>
        </authorList>
    </citation>
    <scope>NUCLEOTIDE SEQUENCE [LARGE SCALE GENOMIC DNA]</scope>
    <source>
        <strain evidence="3">NIES-2863</strain>
    </source>
</reference>
<comment type="caution">
    <text evidence="2">The sequence shown here is derived from an EMBL/GenBank/DDBJ whole genome shotgun (WGS) entry which is preliminary data.</text>
</comment>
<dbReference type="Proteomes" id="UP000075714">
    <property type="component" value="Unassembled WGS sequence"/>
</dbReference>
<evidence type="ECO:0000313" key="2">
    <source>
        <dbReference type="EMBL" id="KXZ49122.1"/>
    </source>
</evidence>
<gene>
    <name evidence="2" type="ORF">GPECTOR_23g51</name>
</gene>
<evidence type="ECO:0000313" key="3">
    <source>
        <dbReference type="Proteomes" id="UP000075714"/>
    </source>
</evidence>
<keyword evidence="3" id="KW-1185">Reference proteome</keyword>
<organism evidence="2 3">
    <name type="scientific">Gonium pectorale</name>
    <name type="common">Green alga</name>
    <dbReference type="NCBI Taxonomy" id="33097"/>
    <lineage>
        <taxon>Eukaryota</taxon>
        <taxon>Viridiplantae</taxon>
        <taxon>Chlorophyta</taxon>
        <taxon>core chlorophytes</taxon>
        <taxon>Chlorophyceae</taxon>
        <taxon>CS clade</taxon>
        <taxon>Chlamydomonadales</taxon>
        <taxon>Volvocaceae</taxon>
        <taxon>Gonium</taxon>
    </lineage>
</organism>
<protein>
    <submittedName>
        <fullName evidence="2">Uncharacterized protein</fullName>
    </submittedName>
</protein>
<dbReference type="EMBL" id="LSYV01000024">
    <property type="protein sequence ID" value="KXZ49122.1"/>
    <property type="molecule type" value="Genomic_DNA"/>
</dbReference>
<name>A0A150GH00_GONPE</name>
<dbReference type="AlphaFoldDB" id="A0A150GH00"/>
<sequence>MASSRRSLSCGRLFALRANGGLGSLGSEVVSWLEEGGRLGPSGRAAMEAFFAKPTRYSSSATPLRASSAASETVCASQPEETVESIPAEPEVASAMAIQPAAGKAENSDSSDCDDEDTELRPSADSSEADPVSRTSSQRSLTPCVPMPGAADDSEACGSADIATTVAAGDTTPATTSNITYHSPAPTPTPAYPTWSVVPLEAMAHMSCVPMVGMAAPPGNCSAAVRALYDMYEGRRSANARQQRAQLWRQLQAHVVPATCQGGFQPLEGAATAAQPVPERQQLSGESRRSLLTLSLRQQAAVAAEVVAAADARS</sequence>
<proteinExistence type="predicted"/>